<evidence type="ECO:0000313" key="1">
    <source>
        <dbReference type="EMBL" id="CEP16579.1"/>
    </source>
</evidence>
<name>A0A0B7NNT2_9FUNG</name>
<sequence length="108" mass="12292">MDHILFTDWDTTSLAVKEIRQGYTAFRPDCLIITHNGVEVGTIEIKPLDTCKELVDVDVCRVAEICKRQLHMRMKVAKSTKEFATFGIIVAGKRYCHRTEVHNGLSDL</sequence>
<dbReference type="EMBL" id="LN733219">
    <property type="protein sequence ID" value="CEP16579.1"/>
    <property type="molecule type" value="Genomic_DNA"/>
</dbReference>
<protein>
    <submittedName>
        <fullName evidence="1">Uncharacterized protein</fullName>
    </submittedName>
</protein>
<organism evidence="1 2">
    <name type="scientific">Parasitella parasitica</name>
    <dbReference type="NCBI Taxonomy" id="35722"/>
    <lineage>
        <taxon>Eukaryota</taxon>
        <taxon>Fungi</taxon>
        <taxon>Fungi incertae sedis</taxon>
        <taxon>Mucoromycota</taxon>
        <taxon>Mucoromycotina</taxon>
        <taxon>Mucoromycetes</taxon>
        <taxon>Mucorales</taxon>
        <taxon>Mucorineae</taxon>
        <taxon>Mucoraceae</taxon>
        <taxon>Parasitella</taxon>
    </lineage>
</organism>
<accession>A0A0B7NNT2</accession>
<proteinExistence type="predicted"/>
<keyword evidence="2" id="KW-1185">Reference proteome</keyword>
<dbReference type="OrthoDB" id="2235058at2759"/>
<gene>
    <name evidence="1" type="primary">PARPA_10851.1 scaffold 41979</name>
</gene>
<dbReference type="AlphaFoldDB" id="A0A0B7NNT2"/>
<dbReference type="Proteomes" id="UP000054107">
    <property type="component" value="Unassembled WGS sequence"/>
</dbReference>
<evidence type="ECO:0000313" key="2">
    <source>
        <dbReference type="Proteomes" id="UP000054107"/>
    </source>
</evidence>
<reference evidence="1 2" key="1">
    <citation type="submission" date="2014-09" db="EMBL/GenBank/DDBJ databases">
        <authorList>
            <person name="Ellenberger Sabrina"/>
        </authorList>
    </citation>
    <scope>NUCLEOTIDE SEQUENCE [LARGE SCALE GENOMIC DNA]</scope>
    <source>
        <strain evidence="1 2">CBS 412.66</strain>
    </source>
</reference>